<gene>
    <name evidence="4" type="ORF">J7S20_03875</name>
</gene>
<dbReference type="RefSeq" id="WP_284052910.1">
    <property type="nucleotide sequence ID" value="NZ_JAGRQC010000001.1"/>
</dbReference>
<dbReference type="PANTHER" id="PTHR35535">
    <property type="entry name" value="HEAT SHOCK PROTEIN HSLJ"/>
    <property type="match status" value="1"/>
</dbReference>
<organism evidence="4 5">
    <name type="scientific">Stakelama marina</name>
    <dbReference type="NCBI Taxonomy" id="2826939"/>
    <lineage>
        <taxon>Bacteria</taxon>
        <taxon>Pseudomonadati</taxon>
        <taxon>Pseudomonadota</taxon>
        <taxon>Alphaproteobacteria</taxon>
        <taxon>Sphingomonadales</taxon>
        <taxon>Sphingomonadaceae</taxon>
        <taxon>Stakelama</taxon>
    </lineage>
</organism>
<sequence length="147" mass="15006">MAVLALAILTGCAASNAQPSRSPGQARPPKASASPAPNVDISDTNWRIVSIDGKNATGARQPTMMFAGGWISGNAGCNSYSGPYSLDGDSLSVGPLMSSKKACVGGGMDTELTLFPALLGTLVVDRISAEQLTLTGSGHQITLRRAD</sequence>
<name>A0A8T4IC18_9SPHN</name>
<accession>A0A8T4IC18</accession>
<dbReference type="InterPro" id="IPR038670">
    <property type="entry name" value="HslJ-like_sf"/>
</dbReference>
<keyword evidence="5" id="KW-1185">Reference proteome</keyword>
<evidence type="ECO:0000256" key="1">
    <source>
        <dbReference type="SAM" id="MobiDB-lite"/>
    </source>
</evidence>
<dbReference type="Pfam" id="PF03724">
    <property type="entry name" value="META"/>
    <property type="match status" value="1"/>
</dbReference>
<dbReference type="EMBL" id="JAGRQC010000001">
    <property type="protein sequence ID" value="MBR0551642.1"/>
    <property type="molecule type" value="Genomic_DNA"/>
</dbReference>
<feature type="region of interest" description="Disordered" evidence="1">
    <location>
        <begin position="15"/>
        <end position="41"/>
    </location>
</feature>
<evidence type="ECO:0000259" key="3">
    <source>
        <dbReference type="Pfam" id="PF03724"/>
    </source>
</evidence>
<evidence type="ECO:0000313" key="5">
    <source>
        <dbReference type="Proteomes" id="UP000676996"/>
    </source>
</evidence>
<keyword evidence="2" id="KW-0732">Signal</keyword>
<proteinExistence type="predicted"/>
<evidence type="ECO:0000256" key="2">
    <source>
        <dbReference type="SAM" id="SignalP"/>
    </source>
</evidence>
<dbReference type="InterPro" id="IPR053147">
    <property type="entry name" value="Hsp_HslJ-like"/>
</dbReference>
<feature type="chain" id="PRO_5035916434" evidence="2">
    <location>
        <begin position="18"/>
        <end position="147"/>
    </location>
</feature>
<feature type="signal peptide" evidence="2">
    <location>
        <begin position="1"/>
        <end position="17"/>
    </location>
</feature>
<comment type="caution">
    <text evidence="4">The sequence shown here is derived from an EMBL/GenBank/DDBJ whole genome shotgun (WGS) entry which is preliminary data.</text>
</comment>
<dbReference type="Gene3D" id="2.40.128.270">
    <property type="match status" value="1"/>
</dbReference>
<reference evidence="4" key="1">
    <citation type="submission" date="2021-04" db="EMBL/GenBank/DDBJ databases">
        <title>Ouciella asimina sp. nov., isolated from the surface seawater in the hydrothermal field of Okinawa Trough.</title>
        <authorList>
            <person name="Shuang W."/>
        </authorList>
    </citation>
    <scope>NUCLEOTIDE SEQUENCE</scope>
    <source>
        <strain evidence="4">LXI357</strain>
    </source>
</reference>
<evidence type="ECO:0000313" key="4">
    <source>
        <dbReference type="EMBL" id="MBR0551642.1"/>
    </source>
</evidence>
<feature type="domain" description="DUF306" evidence="3">
    <location>
        <begin position="40"/>
        <end position="143"/>
    </location>
</feature>
<feature type="compositionally biased region" description="Low complexity" evidence="1">
    <location>
        <begin position="27"/>
        <end position="37"/>
    </location>
</feature>
<protein>
    <submittedName>
        <fullName evidence="4">META domain-containing protein</fullName>
    </submittedName>
</protein>
<dbReference type="AlphaFoldDB" id="A0A8T4IC18"/>
<dbReference type="PANTHER" id="PTHR35535:SF1">
    <property type="entry name" value="HEAT SHOCK PROTEIN HSLJ"/>
    <property type="match status" value="1"/>
</dbReference>
<dbReference type="InterPro" id="IPR005184">
    <property type="entry name" value="DUF306_Meta_HslJ"/>
</dbReference>
<dbReference type="Proteomes" id="UP000676996">
    <property type="component" value="Unassembled WGS sequence"/>
</dbReference>